<dbReference type="EMBL" id="JAMZMM010000003">
    <property type="protein sequence ID" value="MCP2726944.1"/>
    <property type="molecule type" value="Genomic_DNA"/>
</dbReference>
<dbReference type="SUPFAM" id="SSF53850">
    <property type="entry name" value="Periplasmic binding protein-like II"/>
    <property type="match status" value="1"/>
</dbReference>
<keyword evidence="5" id="KW-1185">Reference proteome</keyword>
<sequence>MQRLYISIVKNDIFPPILIPLIVTMSQKNETVTLILALGIAAGILAIGFWWFTRKSDVNLDAKSDNNNPATNVTENNFPPPTNVPSGTVVNIEGSTSMVQINQALKIAFERKFPGTTVNTQSGGTEKGIQSLIAGTVDIAAISRPLNAQEQSQGLVAVPVTKDAIAIVVGDQNSLGSKGLTQTQIVVIFQGKITDWAQVGGKPGTIQVINRPVFSGTHQAFQSKVLGGQNFGTTPNIITWPKDETTAVLQQLKTDGISYATFAQVANQQTVRIVAVDGLTPQSANYPYQRELSYVYKQPATPQVQAFLGYVSSPEGQSAIAEGVK</sequence>
<evidence type="ECO:0000259" key="3">
    <source>
        <dbReference type="Pfam" id="PF12849"/>
    </source>
</evidence>
<dbReference type="CDD" id="cd13653">
    <property type="entry name" value="PBP2_phosphate_like_1"/>
    <property type="match status" value="1"/>
</dbReference>
<keyword evidence="2" id="KW-0472">Membrane</keyword>
<keyword evidence="1" id="KW-0732">Signal</keyword>
<dbReference type="Gene3D" id="3.40.190.10">
    <property type="entry name" value="Periplasmic binding protein-like II"/>
    <property type="match status" value="2"/>
</dbReference>
<accession>A0AAE3KKD5</accession>
<feature type="transmembrane region" description="Helical" evidence="2">
    <location>
        <begin position="32"/>
        <end position="52"/>
    </location>
</feature>
<evidence type="ECO:0000313" key="5">
    <source>
        <dbReference type="Proteomes" id="UP001204953"/>
    </source>
</evidence>
<name>A0AAE3KKD5_9CYAN</name>
<organism evidence="4 5">
    <name type="scientific">Limnofasciculus baicalensis BBK-W-15</name>
    <dbReference type="NCBI Taxonomy" id="2699891"/>
    <lineage>
        <taxon>Bacteria</taxon>
        <taxon>Bacillati</taxon>
        <taxon>Cyanobacteriota</taxon>
        <taxon>Cyanophyceae</taxon>
        <taxon>Coleofasciculales</taxon>
        <taxon>Coleofasciculaceae</taxon>
        <taxon>Limnofasciculus</taxon>
        <taxon>Limnofasciculus baicalensis</taxon>
    </lineage>
</organism>
<keyword evidence="2" id="KW-0812">Transmembrane</keyword>
<dbReference type="AlphaFoldDB" id="A0AAE3KKD5"/>
<keyword evidence="2" id="KW-1133">Transmembrane helix</keyword>
<dbReference type="InterPro" id="IPR050811">
    <property type="entry name" value="Phosphate_ABC_transporter"/>
</dbReference>
<proteinExistence type="predicted"/>
<comment type="caution">
    <text evidence="4">The sequence shown here is derived from an EMBL/GenBank/DDBJ whole genome shotgun (WGS) entry which is preliminary data.</text>
</comment>
<evidence type="ECO:0000313" key="4">
    <source>
        <dbReference type="EMBL" id="MCP2726944.1"/>
    </source>
</evidence>
<dbReference type="Pfam" id="PF12849">
    <property type="entry name" value="PBP_like_2"/>
    <property type="match status" value="1"/>
</dbReference>
<dbReference type="InterPro" id="IPR024370">
    <property type="entry name" value="PBP_domain"/>
</dbReference>
<evidence type="ECO:0000256" key="2">
    <source>
        <dbReference type="SAM" id="Phobius"/>
    </source>
</evidence>
<dbReference type="Proteomes" id="UP001204953">
    <property type="component" value="Unassembled WGS sequence"/>
</dbReference>
<protein>
    <submittedName>
        <fullName evidence="4">Phosphate ABC transporter substrate-binding protein</fullName>
    </submittedName>
</protein>
<reference evidence="4" key="1">
    <citation type="submission" date="2022-06" db="EMBL/GenBank/DDBJ databases">
        <title>New cyanobacteria of genus Symplocastrum in benthos of Lake Baikal.</title>
        <authorList>
            <person name="Sorokovikova E."/>
            <person name="Tikhonova I."/>
            <person name="Krasnopeev A."/>
            <person name="Evseev P."/>
            <person name="Gladkikh A."/>
            <person name="Belykh O."/>
        </authorList>
    </citation>
    <scope>NUCLEOTIDE SEQUENCE</scope>
    <source>
        <strain evidence="4">BBK-W-15</strain>
    </source>
</reference>
<dbReference type="PANTHER" id="PTHR30570">
    <property type="entry name" value="PERIPLASMIC PHOSPHATE BINDING COMPONENT OF PHOSPHATE ABC TRANSPORTER"/>
    <property type="match status" value="1"/>
</dbReference>
<dbReference type="PANTHER" id="PTHR30570:SF1">
    <property type="entry name" value="PHOSPHATE-BINDING PROTEIN PSTS"/>
    <property type="match status" value="1"/>
</dbReference>
<gene>
    <name evidence="4" type="ORF">NJ959_00430</name>
</gene>
<evidence type="ECO:0000256" key="1">
    <source>
        <dbReference type="ARBA" id="ARBA00022729"/>
    </source>
</evidence>
<feature type="domain" description="PBP" evidence="3">
    <location>
        <begin position="87"/>
        <end position="315"/>
    </location>
</feature>